<evidence type="ECO:0000256" key="2">
    <source>
        <dbReference type="ARBA" id="ARBA00022448"/>
    </source>
</evidence>
<dbReference type="GO" id="GO:0005886">
    <property type="term" value="C:plasma membrane"/>
    <property type="evidence" value="ECO:0007669"/>
    <property type="project" value="UniProtKB-SubCell"/>
</dbReference>
<dbReference type="PANTHER" id="PTHR43776">
    <property type="entry name" value="TRANSPORT ATP-BINDING PROTEIN"/>
    <property type="match status" value="1"/>
</dbReference>
<dbReference type="InterPro" id="IPR003593">
    <property type="entry name" value="AAA+_ATPase"/>
</dbReference>
<dbReference type="GO" id="GO:0055085">
    <property type="term" value="P:transmembrane transport"/>
    <property type="evidence" value="ECO:0007669"/>
    <property type="project" value="UniProtKB-ARBA"/>
</dbReference>
<dbReference type="SMART" id="SM00382">
    <property type="entry name" value="AAA"/>
    <property type="match status" value="1"/>
</dbReference>
<feature type="domain" description="ABC transporter" evidence="5">
    <location>
        <begin position="20"/>
        <end position="271"/>
    </location>
</feature>
<keyword evidence="2" id="KW-0813">Transport</keyword>
<comment type="caution">
    <text evidence="6">The sequence shown here is derived from an EMBL/GenBank/DDBJ whole genome shotgun (WGS) entry which is preliminary data.</text>
</comment>
<comment type="subcellular location">
    <subcellularLocation>
        <location evidence="1">Cell inner membrane</location>
        <topology evidence="1">Peripheral membrane protein</topology>
    </subcellularLocation>
</comment>
<keyword evidence="4 6" id="KW-0067">ATP-binding</keyword>
<dbReference type="PROSITE" id="PS50893">
    <property type="entry name" value="ABC_TRANSPORTER_2"/>
    <property type="match status" value="1"/>
</dbReference>
<dbReference type="PROSITE" id="PS00211">
    <property type="entry name" value="ABC_TRANSPORTER_1"/>
    <property type="match status" value="1"/>
</dbReference>
<dbReference type="Proteomes" id="UP000256845">
    <property type="component" value="Unassembled WGS sequence"/>
</dbReference>
<dbReference type="RefSeq" id="WP_218044555.1">
    <property type="nucleotide sequence ID" value="NZ_QRDW01000001.1"/>
</dbReference>
<dbReference type="EMBL" id="QRDW01000001">
    <property type="protein sequence ID" value="RED53760.1"/>
    <property type="molecule type" value="Genomic_DNA"/>
</dbReference>
<dbReference type="SUPFAM" id="SSF52540">
    <property type="entry name" value="P-loop containing nucleoside triphosphate hydrolases"/>
    <property type="match status" value="1"/>
</dbReference>
<evidence type="ECO:0000256" key="4">
    <source>
        <dbReference type="ARBA" id="ARBA00022840"/>
    </source>
</evidence>
<dbReference type="Pfam" id="PF08352">
    <property type="entry name" value="oligo_HPY"/>
    <property type="match status" value="1"/>
</dbReference>
<dbReference type="InterPro" id="IPR027417">
    <property type="entry name" value="P-loop_NTPase"/>
</dbReference>
<dbReference type="InterPro" id="IPR013563">
    <property type="entry name" value="Oligopep_ABC_C"/>
</dbReference>
<dbReference type="PANTHER" id="PTHR43776:SF8">
    <property type="entry name" value="ABC TRANSPORTER, ATP-BINDING PROTEIN"/>
    <property type="match status" value="1"/>
</dbReference>
<sequence>MTGMADEHMSKPDFGQDGFFAVQGLSKTFTKKSWFQPASHIHALRNVSLALSPGRAMALVGESGSGKSTCAKVMAGIYGPSEGRVVYRGRNLIAGKRRADRKVLSSAIQMVFQDPFAALNPAHTIEHHLKRPIRLHGLEQSGLDQKDRISELLELVQLDPEITRRKYPHELSGGQRQRINIARALAVGAEVIIADEPTSMLDVSIRLDILKLLKQLKEEKNIALLYITHDIATARYVAEETAVIYAGQLVEWGPTAAVIDDPQHPYTQLLLAAVPQAGVPFNQSGDRSNGDRVRAAAALDNDRIIEISPGHFVRDCRI</sequence>
<dbReference type="InterPro" id="IPR017871">
    <property type="entry name" value="ABC_transporter-like_CS"/>
</dbReference>
<reference evidence="6 7" key="1">
    <citation type="submission" date="2018-07" db="EMBL/GenBank/DDBJ databases">
        <title>Genomic Encyclopedia of Type Strains, Phase III (KMG-III): the genomes of soil and plant-associated and newly described type strains.</title>
        <authorList>
            <person name="Whitman W."/>
        </authorList>
    </citation>
    <scope>NUCLEOTIDE SEQUENCE [LARGE SCALE GENOMIC DNA]</scope>
    <source>
        <strain evidence="6 7">CECT 8488</strain>
    </source>
</reference>
<evidence type="ECO:0000256" key="1">
    <source>
        <dbReference type="ARBA" id="ARBA00004417"/>
    </source>
</evidence>
<evidence type="ECO:0000313" key="6">
    <source>
        <dbReference type="EMBL" id="RED53760.1"/>
    </source>
</evidence>
<dbReference type="Gene3D" id="3.40.50.300">
    <property type="entry name" value="P-loop containing nucleotide triphosphate hydrolases"/>
    <property type="match status" value="1"/>
</dbReference>
<evidence type="ECO:0000313" key="7">
    <source>
        <dbReference type="Proteomes" id="UP000256845"/>
    </source>
</evidence>
<dbReference type="CDD" id="cd03257">
    <property type="entry name" value="ABC_NikE_OppD_transporters"/>
    <property type="match status" value="1"/>
</dbReference>
<keyword evidence="3" id="KW-0547">Nucleotide-binding</keyword>
<dbReference type="GO" id="GO:0015833">
    <property type="term" value="P:peptide transport"/>
    <property type="evidence" value="ECO:0007669"/>
    <property type="project" value="InterPro"/>
</dbReference>
<proteinExistence type="predicted"/>
<evidence type="ECO:0000256" key="3">
    <source>
        <dbReference type="ARBA" id="ARBA00022741"/>
    </source>
</evidence>
<dbReference type="GO" id="GO:0016887">
    <property type="term" value="F:ATP hydrolysis activity"/>
    <property type="evidence" value="ECO:0007669"/>
    <property type="project" value="InterPro"/>
</dbReference>
<dbReference type="InterPro" id="IPR003439">
    <property type="entry name" value="ABC_transporter-like_ATP-bd"/>
</dbReference>
<name>A0A3D9HWH5_9PROT</name>
<dbReference type="GO" id="GO:0005524">
    <property type="term" value="F:ATP binding"/>
    <property type="evidence" value="ECO:0007669"/>
    <property type="project" value="UniProtKB-KW"/>
</dbReference>
<dbReference type="AlphaFoldDB" id="A0A3D9HWH5"/>
<keyword evidence="7" id="KW-1185">Reference proteome</keyword>
<dbReference type="InterPro" id="IPR050319">
    <property type="entry name" value="ABC_transp_ATP-bind"/>
</dbReference>
<dbReference type="Pfam" id="PF00005">
    <property type="entry name" value="ABC_tran"/>
    <property type="match status" value="1"/>
</dbReference>
<gene>
    <name evidence="6" type="ORF">DFP90_101559</name>
</gene>
<evidence type="ECO:0000259" key="5">
    <source>
        <dbReference type="PROSITE" id="PS50893"/>
    </source>
</evidence>
<protein>
    <submittedName>
        <fullName evidence="6">Peptide/nickel transport system ATP-binding protein</fullName>
    </submittedName>
</protein>
<organism evidence="6 7">
    <name type="scientific">Aestuariispira insulae</name>
    <dbReference type="NCBI Taxonomy" id="1461337"/>
    <lineage>
        <taxon>Bacteria</taxon>
        <taxon>Pseudomonadati</taxon>
        <taxon>Pseudomonadota</taxon>
        <taxon>Alphaproteobacteria</taxon>
        <taxon>Rhodospirillales</taxon>
        <taxon>Kiloniellaceae</taxon>
        <taxon>Aestuariispira</taxon>
    </lineage>
</organism>
<accession>A0A3D9HWH5</accession>